<dbReference type="RefSeq" id="WP_002445298.1">
    <property type="nucleotide sequence ID" value="NC_017910.1"/>
</dbReference>
<gene>
    <name evidence="1" type="ordered locus">EBL_c34500</name>
</gene>
<organism evidence="1 2">
    <name type="scientific">Shimwellia blattae (strain ATCC 29907 / DSM 4481 / JCM 1650 / NBRC 105725 / CDC 9005-74)</name>
    <name type="common">Escherichia blattae</name>
    <dbReference type="NCBI Taxonomy" id="630626"/>
    <lineage>
        <taxon>Bacteria</taxon>
        <taxon>Pseudomonadati</taxon>
        <taxon>Pseudomonadota</taxon>
        <taxon>Gammaproteobacteria</taxon>
        <taxon>Enterobacterales</taxon>
        <taxon>Enterobacteriaceae</taxon>
        <taxon>Shimwellia</taxon>
    </lineage>
</organism>
<sequence>MNFENFIQSAMKNIRQEVGRDAGSLFVEAAYNGLASEIVIIWANEKTASSEIYVFPVIGPEELAEYMAAGRDILACLHQLVSHIRRAMWVIQNGHPPCGERGDPGRFCAREAANLPGGGPQSPE</sequence>
<evidence type="ECO:0000313" key="2">
    <source>
        <dbReference type="Proteomes" id="UP000001955"/>
    </source>
</evidence>
<evidence type="ECO:0000313" key="1">
    <source>
        <dbReference type="EMBL" id="AFJ48506.1"/>
    </source>
</evidence>
<dbReference type="HOGENOM" id="CLU_2002361_0_0_6"/>
<dbReference type="EMBL" id="CP001560">
    <property type="protein sequence ID" value="AFJ48506.1"/>
    <property type="molecule type" value="Genomic_DNA"/>
</dbReference>
<dbReference type="AlphaFoldDB" id="I2BDA2"/>
<keyword evidence="2" id="KW-1185">Reference proteome</keyword>
<dbReference type="Proteomes" id="UP000001955">
    <property type="component" value="Chromosome"/>
</dbReference>
<proteinExistence type="predicted"/>
<name>I2BDA2_SHIBC</name>
<protein>
    <submittedName>
        <fullName evidence="1">Uncharacterized protein</fullName>
    </submittedName>
</protein>
<dbReference type="KEGG" id="ebt:EBL_c34500"/>
<reference evidence="1 2" key="1">
    <citation type="journal article" date="2012" name="J. Bacteriol.">
        <title>Complete genome sequence of the B12-producing Shimwellia blattae strain DSM 4481, isolated from a cockroach.</title>
        <authorList>
            <person name="Brzuszkiewicz E."/>
            <person name="Waschkowitz T."/>
            <person name="Wiezer A."/>
            <person name="Daniel R."/>
        </authorList>
    </citation>
    <scope>NUCLEOTIDE SEQUENCE [LARGE SCALE GENOMIC DNA]</scope>
    <source>
        <strain evidence="2">ATCC 29907 / DSM 4481 / JCM 1650 / NBRC 105725 / CDC 9005-74</strain>
    </source>
</reference>
<accession>I2BDA2</accession>
<accession>K6W6P3</accession>